<evidence type="ECO:0000313" key="1">
    <source>
        <dbReference type="EMBL" id="KAI7961458.1"/>
    </source>
</evidence>
<proteinExistence type="predicted"/>
<name>A0ACC0EX98_9BASI</name>
<dbReference type="Proteomes" id="UP001060170">
    <property type="component" value="Chromosome 2"/>
</dbReference>
<accession>A0ACC0EX98</accession>
<reference evidence="1 2" key="3">
    <citation type="journal article" date="2022" name="Microbiol. Spectr.">
        <title>Folding features and dynamics of 3D genome architecture in plant fungal pathogens.</title>
        <authorList>
            <person name="Xia C."/>
        </authorList>
    </citation>
    <scope>NUCLEOTIDE SEQUENCE [LARGE SCALE GENOMIC DNA]</scope>
    <source>
        <strain evidence="1 2">93-210</strain>
    </source>
</reference>
<organism evidence="1 2">
    <name type="scientific">Puccinia striiformis f. sp. tritici</name>
    <dbReference type="NCBI Taxonomy" id="168172"/>
    <lineage>
        <taxon>Eukaryota</taxon>
        <taxon>Fungi</taxon>
        <taxon>Dikarya</taxon>
        <taxon>Basidiomycota</taxon>
        <taxon>Pucciniomycotina</taxon>
        <taxon>Pucciniomycetes</taxon>
        <taxon>Pucciniales</taxon>
        <taxon>Pucciniaceae</taxon>
        <taxon>Puccinia</taxon>
    </lineage>
</organism>
<reference evidence="2" key="2">
    <citation type="journal article" date="2018" name="Mol. Plant Microbe Interact.">
        <title>Genome sequence resources for the wheat stripe rust pathogen (Puccinia striiformis f. sp. tritici) and the barley stripe rust pathogen (Puccinia striiformis f. sp. hordei).</title>
        <authorList>
            <person name="Xia C."/>
            <person name="Wang M."/>
            <person name="Yin C."/>
            <person name="Cornejo O.E."/>
            <person name="Hulbert S.H."/>
            <person name="Chen X."/>
        </authorList>
    </citation>
    <scope>NUCLEOTIDE SEQUENCE [LARGE SCALE GENOMIC DNA]</scope>
    <source>
        <strain evidence="2">93-210</strain>
    </source>
</reference>
<comment type="caution">
    <text evidence="1">The sequence shown here is derived from an EMBL/GenBank/DDBJ whole genome shotgun (WGS) entry which is preliminary data.</text>
</comment>
<sequence>MVAIRHPTNNNINHFLRALPWPIFQMRTYATFLDSERINLNLNNHLPVIDHLMEAFQHWSYIEIHSKIDQSINPIYF</sequence>
<keyword evidence="2" id="KW-1185">Reference proteome</keyword>
<protein>
    <submittedName>
        <fullName evidence="1">Uncharacterized protein</fullName>
    </submittedName>
</protein>
<gene>
    <name evidence="1" type="ORF">MJO28_001947</name>
</gene>
<reference evidence="2" key="1">
    <citation type="journal article" date="2018" name="BMC Genomics">
        <title>Genomic insights into host adaptation between the wheat stripe rust pathogen (Puccinia striiformis f. sp. tritici) and the barley stripe rust pathogen (Puccinia striiformis f. sp. hordei).</title>
        <authorList>
            <person name="Xia C."/>
            <person name="Wang M."/>
            <person name="Yin C."/>
            <person name="Cornejo O.E."/>
            <person name="Hulbert S.H."/>
            <person name="Chen X."/>
        </authorList>
    </citation>
    <scope>NUCLEOTIDE SEQUENCE [LARGE SCALE GENOMIC DNA]</scope>
    <source>
        <strain evidence="2">93-210</strain>
    </source>
</reference>
<evidence type="ECO:0000313" key="2">
    <source>
        <dbReference type="Proteomes" id="UP001060170"/>
    </source>
</evidence>
<dbReference type="EMBL" id="CM045866">
    <property type="protein sequence ID" value="KAI7961458.1"/>
    <property type="molecule type" value="Genomic_DNA"/>
</dbReference>